<dbReference type="HOGENOM" id="CLU_2731227_0_0_11"/>
<keyword evidence="1" id="KW-1133">Transmembrane helix</keyword>
<keyword evidence="1" id="KW-0472">Membrane</keyword>
<keyword evidence="3" id="KW-1185">Reference proteome</keyword>
<dbReference type="Proteomes" id="UP000061839">
    <property type="component" value="Chromosome"/>
</dbReference>
<dbReference type="PATRIC" id="fig|1618207.4.peg.247"/>
<name>A0A0D4BWM5_9MICC</name>
<evidence type="ECO:0000313" key="2">
    <source>
        <dbReference type="EMBL" id="AJT40501.1"/>
    </source>
</evidence>
<dbReference type="AlphaFoldDB" id="A0A0D4BWM5"/>
<organism evidence="2 3">
    <name type="scientific">Psychromicrobium lacuslunae</name>
    <dbReference type="NCBI Taxonomy" id="1618207"/>
    <lineage>
        <taxon>Bacteria</taxon>
        <taxon>Bacillati</taxon>
        <taxon>Actinomycetota</taxon>
        <taxon>Actinomycetes</taxon>
        <taxon>Micrococcales</taxon>
        <taxon>Micrococcaceae</taxon>
        <taxon>Psychromicrobium</taxon>
    </lineage>
</organism>
<feature type="transmembrane region" description="Helical" evidence="1">
    <location>
        <begin position="6"/>
        <end position="27"/>
    </location>
</feature>
<dbReference type="RefSeq" id="WP_045073164.1">
    <property type="nucleotide sequence ID" value="NZ_CP011005.1"/>
</dbReference>
<dbReference type="EMBL" id="CP011005">
    <property type="protein sequence ID" value="AJT40501.1"/>
    <property type="molecule type" value="Genomic_DNA"/>
</dbReference>
<keyword evidence="1" id="KW-0812">Transmembrane</keyword>
<sequence>MFNLNLLEGLLVIIWVLGVVAAVALIFGRSLQLRGRFAVLACAILVPLIGSIAVIAYAIYRFARKQEQHKI</sequence>
<feature type="transmembrane region" description="Helical" evidence="1">
    <location>
        <begin position="39"/>
        <end position="60"/>
    </location>
</feature>
<proteinExistence type="predicted"/>
<dbReference type="KEGG" id="ari:UM93_01205"/>
<evidence type="ECO:0000313" key="3">
    <source>
        <dbReference type="Proteomes" id="UP000061839"/>
    </source>
</evidence>
<accession>A0A0D4BWM5</accession>
<protein>
    <submittedName>
        <fullName evidence="2">Uncharacterized protein</fullName>
    </submittedName>
</protein>
<evidence type="ECO:0000256" key="1">
    <source>
        <dbReference type="SAM" id="Phobius"/>
    </source>
</evidence>
<gene>
    <name evidence="2" type="ORF">UM93_01205</name>
</gene>
<reference evidence="2 3" key="1">
    <citation type="journal article" date="2015" name="Genome Announc.">
        <title>Complete Genome Sequencing of Protease-Producing Novel Arthrobacter sp. Strain IHBB 11108 Using PacBio Single-Molecule Real-Time Sequencing Technology.</title>
        <authorList>
            <person name="Kiran S."/>
            <person name="Swarnkar M.K."/>
            <person name="Pal M."/>
            <person name="Thakur R."/>
            <person name="Tewari R."/>
            <person name="Singh A.K."/>
            <person name="Gulati A."/>
        </authorList>
    </citation>
    <scope>NUCLEOTIDE SEQUENCE [LARGE SCALE GENOMIC DNA]</scope>
    <source>
        <strain evidence="2 3">IHBB 11108</strain>
    </source>
</reference>